<evidence type="ECO:0000313" key="1">
    <source>
        <dbReference type="EMBL" id="RSH90964.1"/>
    </source>
</evidence>
<sequence>MSSQAFPSSAPSSIISAEQFIKSHCSHELRLQRSPPHLPDAPMSSKTTDLRAQFTKCYPNGLEITITRSLDLAQETVQATDDLFSSVSTPGDLEAYVNLVANAYQYSSTGNEVPELHGDYKYALELAANWLLDERMKSLHGADREVWEEIAGEEGASVKDSKQRTVAMEGMGRWAGAESGATPISGPRKDLKRAFRPIAEMIRRRLVGKKVQTGQDRTSISGPSDRLLAIGPRVILLLAELKLPSSLTGDRVGKLGPEGNFDLWTFMQIALEFQRYEQFEGRPAALGDDTPIARLQAKNLTSPLLPTPLALLTALPAKLIQDVLDSHKKGKKRERK</sequence>
<evidence type="ECO:0000313" key="2">
    <source>
        <dbReference type="Proteomes" id="UP000279259"/>
    </source>
</evidence>
<dbReference type="Proteomes" id="UP000279259">
    <property type="component" value="Unassembled WGS sequence"/>
</dbReference>
<accession>A0A427YIP4</accession>
<keyword evidence="2" id="KW-1185">Reference proteome</keyword>
<protein>
    <submittedName>
        <fullName evidence="1">Uncharacterized protein</fullName>
    </submittedName>
</protein>
<organism evidence="1 2">
    <name type="scientific">Saitozyma podzolica</name>
    <dbReference type="NCBI Taxonomy" id="1890683"/>
    <lineage>
        <taxon>Eukaryota</taxon>
        <taxon>Fungi</taxon>
        <taxon>Dikarya</taxon>
        <taxon>Basidiomycota</taxon>
        <taxon>Agaricomycotina</taxon>
        <taxon>Tremellomycetes</taxon>
        <taxon>Tremellales</taxon>
        <taxon>Trimorphomycetaceae</taxon>
        <taxon>Saitozyma</taxon>
    </lineage>
</organism>
<gene>
    <name evidence="1" type="ORF">EHS25_010140</name>
</gene>
<proteinExistence type="predicted"/>
<dbReference type="EMBL" id="RSCD01000009">
    <property type="protein sequence ID" value="RSH90964.1"/>
    <property type="molecule type" value="Genomic_DNA"/>
</dbReference>
<comment type="caution">
    <text evidence="1">The sequence shown here is derived from an EMBL/GenBank/DDBJ whole genome shotgun (WGS) entry which is preliminary data.</text>
</comment>
<dbReference type="OrthoDB" id="10407291at2759"/>
<name>A0A427YIP4_9TREE</name>
<reference evidence="1 2" key="1">
    <citation type="submission" date="2018-11" db="EMBL/GenBank/DDBJ databases">
        <title>Genome sequence of Saitozyma podzolica DSM 27192.</title>
        <authorList>
            <person name="Aliyu H."/>
            <person name="Gorte O."/>
            <person name="Ochsenreither K."/>
        </authorList>
    </citation>
    <scope>NUCLEOTIDE SEQUENCE [LARGE SCALE GENOMIC DNA]</scope>
    <source>
        <strain evidence="1 2">DSM 27192</strain>
    </source>
</reference>
<dbReference type="AlphaFoldDB" id="A0A427YIP4"/>